<dbReference type="RefSeq" id="XP_503413.1">
    <property type="nucleotide sequence ID" value="XM_503413.1"/>
</dbReference>
<reference evidence="2 4" key="2">
    <citation type="submission" date="2018-07" db="EMBL/GenBank/DDBJ databases">
        <title>Draft Genome Assemblies for Five Robust Yarrowia lipolytica Strains Exhibiting High Lipid Production and Pentose Sugar Utilization and Sugar Alcohol Secretion from Undetoxified Lignocellulosic Biomass Hydrolysates.</title>
        <authorList>
            <consortium name="DOE Joint Genome Institute"/>
            <person name="Walker C."/>
            <person name="Ryu S."/>
            <person name="Na H."/>
            <person name="Zane M."/>
            <person name="LaButti K."/>
            <person name="Lipzen A."/>
            <person name="Haridas S."/>
            <person name="Barry K."/>
            <person name="Grigoriev I.V."/>
            <person name="Quarterman J."/>
            <person name="Slininger P."/>
            <person name="Dien B."/>
            <person name="Trinh C.T."/>
        </authorList>
    </citation>
    <scope>NUCLEOTIDE SEQUENCE [LARGE SCALE GENOMIC DNA]</scope>
    <source>
        <strain evidence="2 4">YB392</strain>
    </source>
</reference>
<reference evidence="1 3" key="1">
    <citation type="journal article" date="2016" name="PLoS ONE">
        <title>Sequence Assembly of Yarrowia lipolytica Strain W29/CLIB89 Shows Transposable Element Diversity.</title>
        <authorList>
            <person name="Magnan C."/>
            <person name="Yu J."/>
            <person name="Chang I."/>
            <person name="Jahn E."/>
            <person name="Kanomata Y."/>
            <person name="Wu J."/>
            <person name="Zeller M."/>
            <person name="Oakes M."/>
            <person name="Baldi P."/>
            <person name="Sandmeyer S."/>
        </authorList>
    </citation>
    <scope>NUCLEOTIDE SEQUENCE [LARGE SCALE GENOMIC DNA]</scope>
    <source>
        <strain evidence="1">CLIB89</strain>
        <strain evidence="3">CLIB89(W29)</strain>
    </source>
</reference>
<gene>
    <name evidence="2" type="ORF">B0I71DRAFT_126394</name>
    <name evidence="1" type="ORF">YALI1_E01935g</name>
</gene>
<dbReference type="Proteomes" id="UP000256601">
    <property type="component" value="Unassembled WGS sequence"/>
</dbReference>
<evidence type="ECO:0008006" key="5">
    <source>
        <dbReference type="Google" id="ProtNLM"/>
    </source>
</evidence>
<sequence length="522" mass="59309">MSLLSLPPETIAVILAFTSVEDLHNLRNSCCCLREAVDNSSHALTAARALCAPWMQPADGSSAAGWLSLAMAELRRRDTMHGHARHHHQADYHHTSYHDALDLTSPTDGLASLPLVEYAEEPEPVQTINHNLAPEASLYADIFPDGTLSISRAISDEYETKLCFRRQIVFTHNFPIYPQTYGDYASNVYTPPVDGVQELNYARKTWFWRVVRNILEDDRVIRRFHVSKAMYDGYLTALLRLRSTKLAPGMSPEMEWHRLGHSGSSSAGSTSDSSTGSIGLCEEYELLRQKCIAPGRRNNIKTQSIRIHMPCSESARVFVYGHDTFICISNSLEDPVLKRNDFFWVDWANSKTFRLCSTISPHGPTHPQHQHHPFIVDNRFFLLYRNQLVEWAMNASSQFVPIGKTRLDLSYRRDFSLMPLLDTRTPVITGQMFVDTNNRSYSKVTLGDSSNSFHVLGVLNGQKRDWTYQYLRELTEKLAMYRMPLNTWCHLDKILPHVVLSGGVQGEEQERIRGAVSPTHSI</sequence>
<protein>
    <recommendedName>
        <fullName evidence="5">F-box domain-containing protein</fullName>
    </recommendedName>
</protein>
<dbReference type="EMBL" id="CP017557">
    <property type="protein sequence ID" value="AOW04805.1"/>
    <property type="molecule type" value="Genomic_DNA"/>
</dbReference>
<dbReference type="VEuPathDB" id="FungiDB:YALI0_E01386g"/>
<evidence type="ECO:0000313" key="4">
    <source>
        <dbReference type="Proteomes" id="UP000256601"/>
    </source>
</evidence>
<dbReference type="VEuPathDB" id="FungiDB:YALI1_E01935g"/>
<organism evidence="1 3">
    <name type="scientific">Yarrowia lipolytica</name>
    <name type="common">Candida lipolytica</name>
    <dbReference type="NCBI Taxonomy" id="4952"/>
    <lineage>
        <taxon>Eukaryota</taxon>
        <taxon>Fungi</taxon>
        <taxon>Dikarya</taxon>
        <taxon>Ascomycota</taxon>
        <taxon>Saccharomycotina</taxon>
        <taxon>Dipodascomycetes</taxon>
        <taxon>Dipodascales</taxon>
        <taxon>Dipodascales incertae sedis</taxon>
        <taxon>Yarrowia</taxon>
    </lineage>
</organism>
<dbReference type="Proteomes" id="UP000182444">
    <property type="component" value="Chromosome 1E"/>
</dbReference>
<proteinExistence type="predicted"/>
<name>A0A1D8NGP3_YARLL</name>
<evidence type="ECO:0000313" key="3">
    <source>
        <dbReference type="Proteomes" id="UP000182444"/>
    </source>
</evidence>
<evidence type="ECO:0000313" key="2">
    <source>
        <dbReference type="EMBL" id="RDW29070.1"/>
    </source>
</evidence>
<dbReference type="AlphaFoldDB" id="A0A1D8NGP3"/>
<dbReference type="OrthoDB" id="4084616at2759"/>
<evidence type="ECO:0000313" key="1">
    <source>
        <dbReference type="EMBL" id="AOW04805.1"/>
    </source>
</evidence>
<dbReference type="KEGG" id="yli:2912950"/>
<accession>A0A1D8NGP3</accession>
<dbReference type="GeneID" id="2912950"/>
<dbReference type="EMBL" id="KZ858947">
    <property type="protein sequence ID" value="RDW29070.1"/>
    <property type="molecule type" value="Genomic_DNA"/>
</dbReference>